<dbReference type="PRINTS" id="PR00195">
    <property type="entry name" value="DYNAMIN"/>
</dbReference>
<dbReference type="EMBL" id="CAUYUJ010020199">
    <property type="protein sequence ID" value="CAK0896507.1"/>
    <property type="molecule type" value="Genomic_DNA"/>
</dbReference>
<dbReference type="Pfam" id="PF00350">
    <property type="entry name" value="Dynamin_N"/>
    <property type="match status" value="1"/>
</dbReference>
<gene>
    <name evidence="3" type="ORF">PCOR1329_LOCUS74963</name>
</gene>
<feature type="compositionally biased region" description="Basic and acidic residues" evidence="1">
    <location>
        <begin position="648"/>
        <end position="670"/>
    </location>
</feature>
<feature type="region of interest" description="Disordered" evidence="1">
    <location>
        <begin position="639"/>
        <end position="670"/>
    </location>
</feature>
<dbReference type="Proteomes" id="UP001189429">
    <property type="component" value="Unassembled WGS sequence"/>
</dbReference>
<proteinExistence type="predicted"/>
<dbReference type="InterPro" id="IPR045063">
    <property type="entry name" value="Dynamin_N"/>
</dbReference>
<evidence type="ECO:0000313" key="4">
    <source>
        <dbReference type="Proteomes" id="UP001189429"/>
    </source>
</evidence>
<dbReference type="SUPFAM" id="SSF52540">
    <property type="entry name" value="P-loop containing nucleoside triphosphate hydrolases"/>
    <property type="match status" value="1"/>
</dbReference>
<reference evidence="3" key="1">
    <citation type="submission" date="2023-10" db="EMBL/GenBank/DDBJ databases">
        <authorList>
            <person name="Chen Y."/>
            <person name="Shah S."/>
            <person name="Dougan E. K."/>
            <person name="Thang M."/>
            <person name="Chan C."/>
        </authorList>
    </citation>
    <scope>NUCLEOTIDE SEQUENCE [LARGE SCALE GENOMIC DNA]</scope>
</reference>
<dbReference type="InterPro" id="IPR027417">
    <property type="entry name" value="P-loop_NTPase"/>
</dbReference>
<dbReference type="Gene3D" id="3.40.50.300">
    <property type="entry name" value="P-loop containing nucleotide triphosphate hydrolases"/>
    <property type="match status" value="1"/>
</dbReference>
<feature type="compositionally biased region" description="Low complexity" evidence="1">
    <location>
        <begin position="700"/>
        <end position="717"/>
    </location>
</feature>
<feature type="compositionally biased region" description="Basic and acidic residues" evidence="1">
    <location>
        <begin position="687"/>
        <end position="699"/>
    </location>
</feature>
<dbReference type="PANTHER" id="PTHR11566:SF21">
    <property type="entry name" value="DYNAMIN RELATED PROTEIN 1, ISOFORM A"/>
    <property type="match status" value="1"/>
</dbReference>
<evidence type="ECO:0000259" key="2">
    <source>
        <dbReference type="SMART" id="SM00053"/>
    </source>
</evidence>
<accession>A0ABN9XDW3</accession>
<dbReference type="InterPro" id="IPR022812">
    <property type="entry name" value="Dynamin"/>
</dbReference>
<evidence type="ECO:0000313" key="3">
    <source>
        <dbReference type="EMBL" id="CAK0896507.1"/>
    </source>
</evidence>
<evidence type="ECO:0000256" key="1">
    <source>
        <dbReference type="SAM" id="MobiDB-lite"/>
    </source>
</evidence>
<comment type="caution">
    <text evidence="3">The sequence shown here is derived from an EMBL/GenBank/DDBJ whole genome shotgun (WGS) entry which is preliminary data.</text>
</comment>
<name>A0ABN9XDW3_9DINO</name>
<dbReference type="PANTHER" id="PTHR11566">
    <property type="entry name" value="DYNAMIN"/>
    <property type="match status" value="1"/>
</dbReference>
<dbReference type="SMART" id="SM00053">
    <property type="entry name" value="DYNc"/>
    <property type="match status" value="1"/>
</dbReference>
<feature type="domain" description="Dynamin GTPase" evidence="2">
    <location>
        <begin position="25"/>
        <end position="266"/>
    </location>
</feature>
<feature type="region of interest" description="Disordered" evidence="1">
    <location>
        <begin position="686"/>
        <end position="725"/>
    </location>
</feature>
<keyword evidence="4" id="KW-1185">Reference proteome</keyword>
<dbReference type="InterPro" id="IPR001401">
    <property type="entry name" value="Dynamin_GTPase"/>
</dbReference>
<protein>
    <recommendedName>
        <fullName evidence="2">Dynamin GTPase domain-containing protein</fullName>
    </recommendedName>
</protein>
<organism evidence="3 4">
    <name type="scientific">Prorocentrum cordatum</name>
    <dbReference type="NCBI Taxonomy" id="2364126"/>
    <lineage>
        <taxon>Eukaryota</taxon>
        <taxon>Sar</taxon>
        <taxon>Alveolata</taxon>
        <taxon>Dinophyceae</taxon>
        <taxon>Prorocentrales</taxon>
        <taxon>Prorocentraceae</taxon>
        <taxon>Prorocentrum</taxon>
    </lineage>
</organism>
<sequence>MAEFRQGVVDLPHESNRLNANMQQLEDLVAMFDTVQPVVAKVLDGWTPPHIIVVGLENSGKSTLLERLLKLPVFPRSPDVCTRMPIRVRVRRGGSQVAVFLSVVKRGTGEKIKGPIRLALGSSEDGVRRMMDEFADVAGIELEVTVTSPVLPPVNMIDLPGLVLHPPDDRKRTGALVLEYIRHYKANSVFLLVGPAYIPPNQSVAFAMVKYEDIEDRCIGVLTMVDMLNEISPALSARFGGTDAATLTPHGFIGTANPPTELLPGESPMVRLCHQEKNERAQLEKIGLRGHGVSEILKTIRDLYRQSMVRDVVPKTIACLLDQRQALKVKHAELGLPVASGELTDAAIQFLSTTVRDRLFVLSDRFHEEAKRLQSAQTELLQQNLMERMQELSSATGDQFGASALLLSLCEKSVDHLSNLLDTCLDDLLRDNELPVRLQRFPDVLSEMKQKLKITVESSDELPRYIDSFHSGVFPLCSGSNVSPFSLLSREGLTLLAKHLAHLTHGSPLPTAHSRGNDVSEVVRRELLEETCYAHRSDLDEQLAQLTDAMRAMMKVSLVSVDDMCSAVGFDTFEQKVSDDYHLEKRRVSSTWIDHFRTNAFYAEVINTEWAWYCTLELPCRHDKTYRVEEGQGRHFLKYVEGQSADGQRADQQEKRRARDEEYLDREKQLRRQASVDHAWKNLARTSFDEHERRGKEKGAPGPVRGSGPAASSSGYSRKQVEWEERLERHRQKSVETLDEQPFPFVTEITLIEQAIGFCKSLAASREVGKGEEAKDIEHKNMAGLQVLRKKDDRDEFWFEPTKAKKSKGSKPKGKEGTAKLIKYHAVTFKLFNQLKLNAPITLDDIPPTLEKLEAELVKYEHLAARFPEQ</sequence>